<keyword evidence="2" id="KW-1185">Reference proteome</keyword>
<sequence>MWSDPLSLVDSPKPSFLIRPAVTLIRTLCLSSLTVNLLVRGMDELVKNSHKSTQNLKDLYVPPIPLGLDLPKSDDGSNAFFFGDPNMNENSRLDLISDCTFHSPGFLCSTDKLPGNQGQ</sequence>
<evidence type="ECO:0000313" key="2">
    <source>
        <dbReference type="Proteomes" id="UP000886653"/>
    </source>
</evidence>
<name>A0A9P6NUS8_9BASI</name>
<proteinExistence type="predicted"/>
<dbReference type="EMBL" id="MU167218">
    <property type="protein sequence ID" value="KAG0150663.1"/>
    <property type="molecule type" value="Genomic_DNA"/>
</dbReference>
<protein>
    <submittedName>
        <fullName evidence="1">Uncharacterized protein</fullName>
    </submittedName>
</protein>
<dbReference type="AlphaFoldDB" id="A0A9P6NUS8"/>
<comment type="caution">
    <text evidence="1">The sequence shown here is derived from an EMBL/GenBank/DDBJ whole genome shotgun (WGS) entry which is preliminary data.</text>
</comment>
<evidence type="ECO:0000313" key="1">
    <source>
        <dbReference type="EMBL" id="KAG0150663.1"/>
    </source>
</evidence>
<reference evidence="1" key="1">
    <citation type="submission" date="2013-11" db="EMBL/GenBank/DDBJ databases">
        <title>Genome sequence of the fusiform rust pathogen reveals effectors for host alternation and coevolution with pine.</title>
        <authorList>
            <consortium name="DOE Joint Genome Institute"/>
            <person name="Smith K."/>
            <person name="Pendleton A."/>
            <person name="Kubisiak T."/>
            <person name="Anderson C."/>
            <person name="Salamov A."/>
            <person name="Aerts A."/>
            <person name="Riley R."/>
            <person name="Clum A."/>
            <person name="Lindquist E."/>
            <person name="Ence D."/>
            <person name="Campbell M."/>
            <person name="Kronenberg Z."/>
            <person name="Feau N."/>
            <person name="Dhillon B."/>
            <person name="Hamelin R."/>
            <person name="Burleigh J."/>
            <person name="Smith J."/>
            <person name="Yandell M."/>
            <person name="Nelson C."/>
            <person name="Grigoriev I."/>
            <person name="Davis J."/>
        </authorList>
    </citation>
    <scope>NUCLEOTIDE SEQUENCE</scope>
    <source>
        <strain evidence="1">G11</strain>
    </source>
</reference>
<dbReference type="Proteomes" id="UP000886653">
    <property type="component" value="Unassembled WGS sequence"/>
</dbReference>
<organism evidence="1 2">
    <name type="scientific">Cronartium quercuum f. sp. fusiforme G11</name>
    <dbReference type="NCBI Taxonomy" id="708437"/>
    <lineage>
        <taxon>Eukaryota</taxon>
        <taxon>Fungi</taxon>
        <taxon>Dikarya</taxon>
        <taxon>Basidiomycota</taxon>
        <taxon>Pucciniomycotina</taxon>
        <taxon>Pucciniomycetes</taxon>
        <taxon>Pucciniales</taxon>
        <taxon>Coleosporiaceae</taxon>
        <taxon>Cronartium</taxon>
    </lineage>
</organism>
<gene>
    <name evidence="1" type="ORF">CROQUDRAFT_180720</name>
</gene>
<accession>A0A9P6NUS8</accession>